<protein>
    <recommendedName>
        <fullName evidence="4">Secreted protein</fullName>
    </recommendedName>
</protein>
<sequence length="70" mass="7588">MKGIIFMKSKKLKLIVVALASLFVSTSFLAGCGKKEADEQTKTTVKEIDGKKVKVTEQGNGTAKIEMPDK</sequence>
<dbReference type="AlphaFoldDB" id="A0A0R2I6C0"/>
<comment type="caution">
    <text evidence="2">The sequence shown here is derived from an EMBL/GenBank/DDBJ whole genome shotgun (WGS) entry which is preliminary data.</text>
</comment>
<dbReference type="Proteomes" id="UP000051658">
    <property type="component" value="Unassembled WGS sequence"/>
</dbReference>
<dbReference type="PROSITE" id="PS51257">
    <property type="entry name" value="PROKAR_LIPOPROTEIN"/>
    <property type="match status" value="1"/>
</dbReference>
<keyword evidence="1" id="KW-0732">Signal</keyword>
<evidence type="ECO:0000256" key="1">
    <source>
        <dbReference type="SAM" id="SignalP"/>
    </source>
</evidence>
<gene>
    <name evidence="2" type="ORF">IV74_GL000255</name>
</gene>
<dbReference type="PATRIC" id="fig|1449336.4.peg.258"/>
<feature type="chain" id="PRO_5038535298" description="Secreted protein" evidence="1">
    <location>
        <begin position="31"/>
        <end position="70"/>
    </location>
</feature>
<evidence type="ECO:0008006" key="4">
    <source>
        <dbReference type="Google" id="ProtNLM"/>
    </source>
</evidence>
<reference evidence="2 3" key="1">
    <citation type="journal article" date="2015" name="Genome Announc.">
        <title>Expanding the biotechnology potential of lactobacilli through comparative genomics of 213 strains and associated genera.</title>
        <authorList>
            <person name="Sun Z."/>
            <person name="Harris H.M."/>
            <person name="McCann A."/>
            <person name="Guo C."/>
            <person name="Argimon S."/>
            <person name="Zhang W."/>
            <person name="Yang X."/>
            <person name="Jeffery I.B."/>
            <person name="Cooney J.C."/>
            <person name="Kagawa T.F."/>
            <person name="Liu W."/>
            <person name="Song Y."/>
            <person name="Salvetti E."/>
            <person name="Wrobel A."/>
            <person name="Rasinkangas P."/>
            <person name="Parkhill J."/>
            <person name="Rea M.C."/>
            <person name="O'Sullivan O."/>
            <person name="Ritari J."/>
            <person name="Douillard F.P."/>
            <person name="Paul Ross R."/>
            <person name="Yang R."/>
            <person name="Briner A.E."/>
            <person name="Felis G.E."/>
            <person name="de Vos W.M."/>
            <person name="Barrangou R."/>
            <person name="Klaenhammer T.R."/>
            <person name="Caufield P.W."/>
            <person name="Cui Y."/>
            <person name="Zhang H."/>
            <person name="O'Toole P.W."/>
        </authorList>
    </citation>
    <scope>NUCLEOTIDE SEQUENCE [LARGE SCALE GENOMIC DNA]</scope>
    <source>
        <strain evidence="2 3">DSM 20623</strain>
    </source>
</reference>
<accession>A0A0R2I6C0</accession>
<proteinExistence type="predicted"/>
<organism evidence="2 3">
    <name type="scientific">Carnobacterium divergens DSM 20623</name>
    <dbReference type="NCBI Taxonomy" id="1449336"/>
    <lineage>
        <taxon>Bacteria</taxon>
        <taxon>Bacillati</taxon>
        <taxon>Bacillota</taxon>
        <taxon>Bacilli</taxon>
        <taxon>Lactobacillales</taxon>
        <taxon>Carnobacteriaceae</taxon>
        <taxon>Carnobacterium</taxon>
    </lineage>
</organism>
<feature type="signal peptide" evidence="1">
    <location>
        <begin position="1"/>
        <end position="30"/>
    </location>
</feature>
<evidence type="ECO:0000313" key="2">
    <source>
        <dbReference type="EMBL" id="KRN57274.1"/>
    </source>
</evidence>
<dbReference type="EMBL" id="JQBS01000007">
    <property type="protein sequence ID" value="KRN57274.1"/>
    <property type="molecule type" value="Genomic_DNA"/>
</dbReference>
<keyword evidence="3" id="KW-1185">Reference proteome</keyword>
<name>A0A0R2I6C0_CARDV</name>
<evidence type="ECO:0000313" key="3">
    <source>
        <dbReference type="Proteomes" id="UP000051658"/>
    </source>
</evidence>